<dbReference type="Pfam" id="PF01844">
    <property type="entry name" value="HNH"/>
    <property type="match status" value="1"/>
</dbReference>
<keyword evidence="2" id="KW-0540">Nuclease</keyword>
<accession>A0ABT4URC3</accession>
<gene>
    <name evidence="2" type="ORF">OU415_02400</name>
</gene>
<protein>
    <submittedName>
        <fullName evidence="2">HNH endonuclease signature motif containing protein</fullName>
    </submittedName>
</protein>
<evidence type="ECO:0000313" key="3">
    <source>
        <dbReference type="Proteomes" id="UP001210380"/>
    </source>
</evidence>
<organism evidence="2 3">
    <name type="scientific">Saccharopolyspora oryzae</name>
    <dbReference type="NCBI Taxonomy" id="2997343"/>
    <lineage>
        <taxon>Bacteria</taxon>
        <taxon>Bacillati</taxon>
        <taxon>Actinomycetota</taxon>
        <taxon>Actinomycetes</taxon>
        <taxon>Pseudonocardiales</taxon>
        <taxon>Pseudonocardiaceae</taxon>
        <taxon>Saccharopolyspora</taxon>
    </lineage>
</organism>
<reference evidence="2 3" key="1">
    <citation type="submission" date="2022-11" db="EMBL/GenBank/DDBJ databases">
        <title>Draft genome sequence of Saccharopolyspora sp. WRP15-2 isolated from rhizosphere soils of wild rice in Thailand.</title>
        <authorList>
            <person name="Duangmal K."/>
            <person name="Kammanee S."/>
            <person name="Muangham S."/>
        </authorList>
    </citation>
    <scope>NUCLEOTIDE SEQUENCE [LARGE SCALE GENOMIC DNA]</scope>
    <source>
        <strain evidence="2 3">WRP15-2</strain>
    </source>
</reference>
<dbReference type="CDD" id="cd00085">
    <property type="entry name" value="HNHc"/>
    <property type="match status" value="1"/>
</dbReference>
<dbReference type="InterPro" id="IPR003615">
    <property type="entry name" value="HNH_nuc"/>
</dbReference>
<evidence type="ECO:0000313" key="2">
    <source>
        <dbReference type="EMBL" id="MDA3624268.1"/>
    </source>
</evidence>
<feature type="domain" description="HNH nuclease" evidence="1">
    <location>
        <begin position="14"/>
        <end position="74"/>
    </location>
</feature>
<dbReference type="InterPro" id="IPR002711">
    <property type="entry name" value="HNH"/>
</dbReference>
<keyword evidence="2" id="KW-0255">Endonuclease</keyword>
<sequence>MANNKGRSGRPYRRLRAELKAQGLPCWLCGQLIDYDLPYPDPWSFSVDHVRPVSKGGASVDPDNCRPAHLQCNQRKGDRSRPVVKAVVFSTSEAW</sequence>
<dbReference type="RefSeq" id="WP_270946832.1">
    <property type="nucleotide sequence ID" value="NZ_JAQGLA010000002.1"/>
</dbReference>
<dbReference type="EMBL" id="JAQGLA010000002">
    <property type="protein sequence ID" value="MDA3624268.1"/>
    <property type="molecule type" value="Genomic_DNA"/>
</dbReference>
<dbReference type="Gene3D" id="1.10.30.50">
    <property type="match status" value="1"/>
</dbReference>
<proteinExistence type="predicted"/>
<evidence type="ECO:0000259" key="1">
    <source>
        <dbReference type="SMART" id="SM00507"/>
    </source>
</evidence>
<keyword evidence="2" id="KW-0378">Hydrolase</keyword>
<keyword evidence="3" id="KW-1185">Reference proteome</keyword>
<dbReference type="Proteomes" id="UP001210380">
    <property type="component" value="Unassembled WGS sequence"/>
</dbReference>
<comment type="caution">
    <text evidence="2">The sequence shown here is derived from an EMBL/GenBank/DDBJ whole genome shotgun (WGS) entry which is preliminary data.</text>
</comment>
<name>A0ABT4URC3_9PSEU</name>
<dbReference type="SMART" id="SM00507">
    <property type="entry name" value="HNHc"/>
    <property type="match status" value="1"/>
</dbReference>
<dbReference type="GO" id="GO:0004519">
    <property type="term" value="F:endonuclease activity"/>
    <property type="evidence" value="ECO:0007669"/>
    <property type="project" value="UniProtKB-KW"/>
</dbReference>